<reference evidence="1" key="1">
    <citation type="journal article" date="2019" name="bioRxiv">
        <title>The Genome of the Zebra Mussel, Dreissena polymorpha: A Resource for Invasive Species Research.</title>
        <authorList>
            <person name="McCartney M.A."/>
            <person name="Auch B."/>
            <person name="Kono T."/>
            <person name="Mallez S."/>
            <person name="Zhang Y."/>
            <person name="Obille A."/>
            <person name="Becker A."/>
            <person name="Abrahante J.E."/>
            <person name="Garbe J."/>
            <person name="Badalamenti J.P."/>
            <person name="Herman A."/>
            <person name="Mangelson H."/>
            <person name="Liachko I."/>
            <person name="Sullivan S."/>
            <person name="Sone E.D."/>
            <person name="Koren S."/>
            <person name="Silverstein K.A.T."/>
            <person name="Beckman K.B."/>
            <person name="Gohl D.M."/>
        </authorList>
    </citation>
    <scope>NUCLEOTIDE SEQUENCE</scope>
    <source>
        <strain evidence="1">Duluth1</strain>
        <tissue evidence="1">Whole animal</tissue>
    </source>
</reference>
<dbReference type="Proteomes" id="UP000828390">
    <property type="component" value="Unassembled WGS sequence"/>
</dbReference>
<dbReference type="AlphaFoldDB" id="A0A9D4EFC7"/>
<evidence type="ECO:0000313" key="1">
    <source>
        <dbReference type="EMBL" id="KAH3777596.1"/>
    </source>
</evidence>
<evidence type="ECO:0000313" key="2">
    <source>
        <dbReference type="Proteomes" id="UP000828390"/>
    </source>
</evidence>
<sequence length="88" mass="10148">MKKNYSDSLVKSDIRVNHKQLRKAARAAMDAYSQKEGYKLASKLVRPLFTDQELAVSCGKGIRKIKGYIRPTLDSQRQVLRGLYQVRY</sequence>
<keyword evidence="2" id="KW-1185">Reference proteome</keyword>
<reference evidence="1" key="2">
    <citation type="submission" date="2020-11" db="EMBL/GenBank/DDBJ databases">
        <authorList>
            <person name="McCartney M.A."/>
            <person name="Auch B."/>
            <person name="Kono T."/>
            <person name="Mallez S."/>
            <person name="Becker A."/>
            <person name="Gohl D.M."/>
            <person name="Silverstein K.A.T."/>
            <person name="Koren S."/>
            <person name="Bechman K.B."/>
            <person name="Herman A."/>
            <person name="Abrahante J.E."/>
            <person name="Garbe J."/>
        </authorList>
    </citation>
    <scope>NUCLEOTIDE SEQUENCE</scope>
    <source>
        <strain evidence="1">Duluth1</strain>
        <tissue evidence="1">Whole animal</tissue>
    </source>
</reference>
<protein>
    <submittedName>
        <fullName evidence="1">Uncharacterized protein</fullName>
    </submittedName>
</protein>
<gene>
    <name evidence="1" type="ORF">DPMN_179044</name>
</gene>
<name>A0A9D4EFC7_DREPO</name>
<accession>A0A9D4EFC7</accession>
<comment type="caution">
    <text evidence="1">The sequence shown here is derived from an EMBL/GenBank/DDBJ whole genome shotgun (WGS) entry which is preliminary data.</text>
</comment>
<organism evidence="1 2">
    <name type="scientific">Dreissena polymorpha</name>
    <name type="common">Zebra mussel</name>
    <name type="synonym">Mytilus polymorpha</name>
    <dbReference type="NCBI Taxonomy" id="45954"/>
    <lineage>
        <taxon>Eukaryota</taxon>
        <taxon>Metazoa</taxon>
        <taxon>Spiralia</taxon>
        <taxon>Lophotrochozoa</taxon>
        <taxon>Mollusca</taxon>
        <taxon>Bivalvia</taxon>
        <taxon>Autobranchia</taxon>
        <taxon>Heteroconchia</taxon>
        <taxon>Euheterodonta</taxon>
        <taxon>Imparidentia</taxon>
        <taxon>Neoheterodontei</taxon>
        <taxon>Myida</taxon>
        <taxon>Dreissenoidea</taxon>
        <taxon>Dreissenidae</taxon>
        <taxon>Dreissena</taxon>
    </lineage>
</organism>
<proteinExistence type="predicted"/>
<dbReference type="EMBL" id="JAIWYP010000009">
    <property type="protein sequence ID" value="KAH3777596.1"/>
    <property type="molecule type" value="Genomic_DNA"/>
</dbReference>